<dbReference type="Proteomes" id="UP000293568">
    <property type="component" value="Chromosome"/>
</dbReference>
<dbReference type="KEGG" id="pprt:ET464_09030"/>
<dbReference type="AlphaFoldDB" id="A0A4P6EV21"/>
<dbReference type="EMBL" id="CP035492">
    <property type="protein sequence ID" value="QAY66536.1"/>
    <property type="molecule type" value="Genomic_DNA"/>
</dbReference>
<dbReference type="InterPro" id="IPR014729">
    <property type="entry name" value="Rossmann-like_a/b/a_fold"/>
</dbReference>
<evidence type="ECO:0000313" key="2">
    <source>
        <dbReference type="EMBL" id="QAY66536.1"/>
    </source>
</evidence>
<accession>A0A4P6EV21</accession>
<dbReference type="SUPFAM" id="SSF52402">
    <property type="entry name" value="Adenine nucleotide alpha hydrolases-like"/>
    <property type="match status" value="1"/>
</dbReference>
<dbReference type="InterPro" id="IPR006016">
    <property type="entry name" value="UspA"/>
</dbReference>
<reference evidence="2 3" key="1">
    <citation type="submission" date="2019-01" db="EMBL/GenBank/DDBJ databases">
        <title>Genome sequencing of strain FW100M-2.</title>
        <authorList>
            <person name="Heo J."/>
            <person name="Kim S.-J."/>
            <person name="Kim J.-S."/>
            <person name="Hong S.-B."/>
            <person name="Kwon S.-W."/>
        </authorList>
    </citation>
    <scope>NUCLEOTIDE SEQUENCE [LARGE SCALE GENOMIC DNA]</scope>
    <source>
        <strain evidence="2 3">FW100M-2</strain>
    </source>
</reference>
<feature type="domain" description="UspA" evidence="1">
    <location>
        <begin position="19"/>
        <end position="50"/>
    </location>
</feature>
<evidence type="ECO:0000259" key="1">
    <source>
        <dbReference type="Pfam" id="PF00582"/>
    </source>
</evidence>
<proteinExistence type="predicted"/>
<dbReference type="RefSeq" id="WP_129440215.1">
    <property type="nucleotide sequence ID" value="NZ_CP035492.1"/>
</dbReference>
<dbReference type="OrthoDB" id="9777884at2"/>
<evidence type="ECO:0000313" key="3">
    <source>
        <dbReference type="Proteomes" id="UP000293568"/>
    </source>
</evidence>
<protein>
    <submittedName>
        <fullName evidence="2">Universal stress protein</fullName>
    </submittedName>
</protein>
<sequence>MSLLQLCLMSRKSMSIGQIAGDPAKVICKAAHHKSCDLIVMGSRGIGLVSEIKTKGMPLTPFRMDLKGILFFIGKSNLICPVRHIKR</sequence>
<dbReference type="Pfam" id="PF00582">
    <property type="entry name" value="Usp"/>
    <property type="match status" value="1"/>
</dbReference>
<dbReference type="Gene3D" id="3.40.50.620">
    <property type="entry name" value="HUPs"/>
    <property type="match status" value="1"/>
</dbReference>
<keyword evidence="3" id="KW-1185">Reference proteome</keyword>
<organism evidence="2 3">
    <name type="scientific">Paenibacillus protaetiae</name>
    <dbReference type="NCBI Taxonomy" id="2509456"/>
    <lineage>
        <taxon>Bacteria</taxon>
        <taxon>Bacillati</taxon>
        <taxon>Bacillota</taxon>
        <taxon>Bacilli</taxon>
        <taxon>Bacillales</taxon>
        <taxon>Paenibacillaceae</taxon>
        <taxon>Paenibacillus</taxon>
    </lineage>
</organism>
<gene>
    <name evidence="2" type="ORF">ET464_09030</name>
</gene>
<name>A0A4P6EV21_9BACL</name>